<dbReference type="AlphaFoldDB" id="A0A5N5H5E3"/>
<dbReference type="EMBL" id="SMOL01000231">
    <property type="protein sequence ID" value="KAB2623175.1"/>
    <property type="molecule type" value="Genomic_DNA"/>
</dbReference>
<evidence type="ECO:0000313" key="2">
    <source>
        <dbReference type="Proteomes" id="UP000327157"/>
    </source>
</evidence>
<organism evidence="1 2">
    <name type="scientific">Pyrus ussuriensis x Pyrus communis</name>
    <dbReference type="NCBI Taxonomy" id="2448454"/>
    <lineage>
        <taxon>Eukaryota</taxon>
        <taxon>Viridiplantae</taxon>
        <taxon>Streptophyta</taxon>
        <taxon>Embryophyta</taxon>
        <taxon>Tracheophyta</taxon>
        <taxon>Spermatophyta</taxon>
        <taxon>Magnoliopsida</taxon>
        <taxon>eudicotyledons</taxon>
        <taxon>Gunneridae</taxon>
        <taxon>Pentapetalae</taxon>
        <taxon>rosids</taxon>
        <taxon>fabids</taxon>
        <taxon>Rosales</taxon>
        <taxon>Rosaceae</taxon>
        <taxon>Amygdaloideae</taxon>
        <taxon>Maleae</taxon>
        <taxon>Pyrus</taxon>
    </lineage>
</organism>
<dbReference type="Proteomes" id="UP000327157">
    <property type="component" value="Chromosome 4"/>
</dbReference>
<gene>
    <name evidence="1" type="ORF">D8674_025357</name>
</gene>
<comment type="caution">
    <text evidence="1">The sequence shown here is derived from an EMBL/GenBank/DDBJ whole genome shotgun (WGS) entry which is preliminary data.</text>
</comment>
<reference evidence="1 2" key="3">
    <citation type="submission" date="2019-11" db="EMBL/GenBank/DDBJ databases">
        <title>A de novo genome assembly of a pear dwarfing rootstock.</title>
        <authorList>
            <person name="Wang F."/>
            <person name="Wang J."/>
            <person name="Li S."/>
            <person name="Zhang Y."/>
            <person name="Fang M."/>
            <person name="Ma L."/>
            <person name="Zhao Y."/>
            <person name="Jiang S."/>
        </authorList>
    </citation>
    <scope>NUCLEOTIDE SEQUENCE [LARGE SCALE GENOMIC DNA]</scope>
    <source>
        <strain evidence="1">S2</strain>
        <tissue evidence="1">Leaf</tissue>
    </source>
</reference>
<name>A0A5N5H5E3_9ROSA</name>
<reference evidence="1 2" key="1">
    <citation type="submission" date="2019-09" db="EMBL/GenBank/DDBJ databases">
        <authorList>
            <person name="Ou C."/>
        </authorList>
    </citation>
    <scope>NUCLEOTIDE SEQUENCE [LARGE SCALE GENOMIC DNA]</scope>
    <source>
        <strain evidence="1">S2</strain>
        <tissue evidence="1">Leaf</tissue>
    </source>
</reference>
<keyword evidence="2" id="KW-1185">Reference proteome</keyword>
<reference evidence="2" key="2">
    <citation type="submission" date="2019-10" db="EMBL/GenBank/DDBJ databases">
        <title>A de novo genome assembly of a pear dwarfing rootstock.</title>
        <authorList>
            <person name="Wang F."/>
            <person name="Wang J."/>
            <person name="Li S."/>
            <person name="Zhang Y."/>
            <person name="Fang M."/>
            <person name="Ma L."/>
            <person name="Zhao Y."/>
            <person name="Jiang S."/>
        </authorList>
    </citation>
    <scope>NUCLEOTIDE SEQUENCE [LARGE SCALE GENOMIC DNA]</scope>
</reference>
<protein>
    <submittedName>
        <fullName evidence="1">Uncharacterized protein</fullName>
    </submittedName>
</protein>
<proteinExistence type="predicted"/>
<sequence>MIVGLTEAQEREACVESFLPSPSQTTEYESSYLVMTTGHCKFQFLPEFGGVLLVRWERRKMDIALLVLLYPCLSVKSLHLSCSQERYEVAGLAGIRISTSIVRVIKRKGNKRKVDGFLGQDDLPCLPCLACPLYHVIFLVLILRAKLLLVPQVRLVFIRIYGVILSTDMRASRVDNVL</sequence>
<accession>A0A5N5H5E3</accession>
<evidence type="ECO:0000313" key="1">
    <source>
        <dbReference type="EMBL" id="KAB2623175.1"/>
    </source>
</evidence>